<feature type="domain" description="Ig-like" evidence="17">
    <location>
        <begin position="423"/>
        <end position="496"/>
    </location>
</feature>
<feature type="domain" description="Ig-like" evidence="17">
    <location>
        <begin position="318"/>
        <end position="415"/>
    </location>
</feature>
<name>A0A922CJL9_MANSE</name>
<dbReference type="PANTHER" id="PTHR45080">
    <property type="entry name" value="CONTACTIN 5"/>
    <property type="match status" value="1"/>
</dbReference>
<evidence type="ECO:0000256" key="5">
    <source>
        <dbReference type="ARBA" id="ARBA00022729"/>
    </source>
</evidence>
<feature type="domain" description="Ig-like" evidence="17">
    <location>
        <begin position="37"/>
        <end position="127"/>
    </location>
</feature>
<dbReference type="InterPro" id="IPR013783">
    <property type="entry name" value="Ig-like_fold"/>
</dbReference>
<feature type="compositionally biased region" description="Basic and acidic residues" evidence="14">
    <location>
        <begin position="1179"/>
        <end position="1190"/>
    </location>
</feature>
<feature type="domain" description="Fibronectin type-III" evidence="18">
    <location>
        <begin position="759"/>
        <end position="857"/>
    </location>
</feature>
<reference evidence="19" key="2">
    <citation type="submission" date="2020-12" db="EMBL/GenBank/DDBJ databases">
        <authorList>
            <person name="Kanost M."/>
        </authorList>
    </citation>
    <scope>NUCLEOTIDE SEQUENCE</scope>
</reference>
<dbReference type="GO" id="GO:0005886">
    <property type="term" value="C:plasma membrane"/>
    <property type="evidence" value="ECO:0007669"/>
    <property type="project" value="TreeGrafter"/>
</dbReference>
<evidence type="ECO:0000256" key="13">
    <source>
        <dbReference type="ARBA" id="ARBA00068688"/>
    </source>
</evidence>
<dbReference type="InterPro" id="IPR036179">
    <property type="entry name" value="Ig-like_dom_sf"/>
</dbReference>
<feature type="domain" description="Ig-like" evidence="17">
    <location>
        <begin position="133"/>
        <end position="219"/>
    </location>
</feature>
<dbReference type="InterPro" id="IPR003598">
    <property type="entry name" value="Ig_sub2"/>
</dbReference>
<dbReference type="EMBL" id="JH668352">
    <property type="protein sequence ID" value="KAG6448053.1"/>
    <property type="molecule type" value="Genomic_DNA"/>
</dbReference>
<dbReference type="GO" id="GO:0043025">
    <property type="term" value="C:neuronal cell body"/>
    <property type="evidence" value="ECO:0007669"/>
    <property type="project" value="TreeGrafter"/>
</dbReference>
<feature type="chain" id="PRO_5038276782" description="Hemolin" evidence="16">
    <location>
        <begin position="25"/>
        <end position="1233"/>
    </location>
</feature>
<dbReference type="AlphaFoldDB" id="A0A922CJL9"/>
<dbReference type="Pfam" id="PF00041">
    <property type="entry name" value="fn3"/>
    <property type="match status" value="2"/>
</dbReference>
<dbReference type="InterPro" id="IPR003961">
    <property type="entry name" value="FN3_dom"/>
</dbReference>
<protein>
    <recommendedName>
        <fullName evidence="13">Hemolin</fullName>
    </recommendedName>
</protein>
<evidence type="ECO:0000256" key="10">
    <source>
        <dbReference type="ARBA" id="ARBA00023180"/>
    </source>
</evidence>
<keyword evidence="6" id="KW-0677">Repeat</keyword>
<keyword evidence="3" id="KW-0964">Secreted</keyword>
<dbReference type="CDD" id="cd00063">
    <property type="entry name" value="FN3"/>
    <property type="match status" value="3"/>
</dbReference>
<evidence type="ECO:0000256" key="12">
    <source>
        <dbReference type="ARBA" id="ARBA00061228"/>
    </source>
</evidence>
<dbReference type="PROSITE" id="PS50853">
    <property type="entry name" value="FN3"/>
    <property type="match status" value="3"/>
</dbReference>
<gene>
    <name evidence="19" type="ORF">O3G_MSEX005292</name>
</gene>
<dbReference type="GO" id="GO:0008046">
    <property type="term" value="F:axon guidance receptor activity"/>
    <property type="evidence" value="ECO:0007669"/>
    <property type="project" value="TreeGrafter"/>
</dbReference>
<reference evidence="19" key="1">
    <citation type="journal article" date="2016" name="Insect Biochem. Mol. Biol.">
        <title>Multifaceted biological insights from a draft genome sequence of the tobacco hornworm moth, Manduca sexta.</title>
        <authorList>
            <person name="Kanost M.R."/>
            <person name="Arrese E.L."/>
            <person name="Cao X."/>
            <person name="Chen Y.R."/>
            <person name="Chellapilla S."/>
            <person name="Goldsmith M.R."/>
            <person name="Grosse-Wilde E."/>
            <person name="Heckel D.G."/>
            <person name="Herndon N."/>
            <person name="Jiang H."/>
            <person name="Papanicolaou A."/>
            <person name="Qu J."/>
            <person name="Soulages J.L."/>
            <person name="Vogel H."/>
            <person name="Walters J."/>
            <person name="Waterhouse R.M."/>
            <person name="Ahn S.J."/>
            <person name="Almeida F.C."/>
            <person name="An C."/>
            <person name="Aqrawi P."/>
            <person name="Bretschneider A."/>
            <person name="Bryant W.B."/>
            <person name="Bucks S."/>
            <person name="Chao H."/>
            <person name="Chevignon G."/>
            <person name="Christen J.M."/>
            <person name="Clarke D.F."/>
            <person name="Dittmer N.T."/>
            <person name="Ferguson L.C.F."/>
            <person name="Garavelou S."/>
            <person name="Gordon K.H.J."/>
            <person name="Gunaratna R.T."/>
            <person name="Han Y."/>
            <person name="Hauser F."/>
            <person name="He Y."/>
            <person name="Heidel-Fischer H."/>
            <person name="Hirsh A."/>
            <person name="Hu Y."/>
            <person name="Jiang H."/>
            <person name="Kalra D."/>
            <person name="Klinner C."/>
            <person name="Konig C."/>
            <person name="Kovar C."/>
            <person name="Kroll A.R."/>
            <person name="Kuwar S.S."/>
            <person name="Lee S.L."/>
            <person name="Lehman R."/>
            <person name="Li K."/>
            <person name="Li Z."/>
            <person name="Liang H."/>
            <person name="Lovelace S."/>
            <person name="Lu Z."/>
            <person name="Mansfield J.H."/>
            <person name="McCulloch K.J."/>
            <person name="Mathew T."/>
            <person name="Morton B."/>
            <person name="Muzny D.M."/>
            <person name="Neunemann D."/>
            <person name="Ongeri F."/>
            <person name="Pauchet Y."/>
            <person name="Pu L.L."/>
            <person name="Pyrousis I."/>
            <person name="Rao X.J."/>
            <person name="Redding A."/>
            <person name="Roesel C."/>
            <person name="Sanchez-Gracia A."/>
            <person name="Schaack S."/>
            <person name="Shukla A."/>
            <person name="Tetreau G."/>
            <person name="Wang Y."/>
            <person name="Xiong G.H."/>
            <person name="Traut W."/>
            <person name="Walsh T.K."/>
            <person name="Worley K.C."/>
            <person name="Wu D."/>
            <person name="Wu W."/>
            <person name="Wu Y.Q."/>
            <person name="Zhang X."/>
            <person name="Zou Z."/>
            <person name="Zucker H."/>
            <person name="Briscoe A.D."/>
            <person name="Burmester T."/>
            <person name="Clem R.J."/>
            <person name="Feyereisen R."/>
            <person name="Grimmelikhuijzen C.J.P."/>
            <person name="Hamodrakas S.J."/>
            <person name="Hansson B.S."/>
            <person name="Huguet E."/>
            <person name="Jermiin L.S."/>
            <person name="Lan Q."/>
            <person name="Lehman H.K."/>
            <person name="Lorenzen M."/>
            <person name="Merzendorfer H."/>
            <person name="Michalopoulos I."/>
            <person name="Morton D.B."/>
            <person name="Muthukrishnan S."/>
            <person name="Oakeshott J.G."/>
            <person name="Palmer W."/>
            <person name="Park Y."/>
            <person name="Passarelli A.L."/>
            <person name="Rozas J."/>
            <person name="Schwartz L.M."/>
            <person name="Smith W."/>
            <person name="Southgate A."/>
            <person name="Vilcinskas A."/>
            <person name="Vogt R."/>
            <person name="Wang P."/>
            <person name="Werren J."/>
            <person name="Yu X.Q."/>
            <person name="Zhou J.J."/>
            <person name="Brown S.J."/>
            <person name="Scherer S.E."/>
            <person name="Richards S."/>
            <person name="Blissard G.W."/>
        </authorList>
    </citation>
    <scope>NUCLEOTIDE SEQUENCE</scope>
</reference>
<evidence type="ECO:0000256" key="14">
    <source>
        <dbReference type="SAM" id="MobiDB-lite"/>
    </source>
</evidence>
<evidence type="ECO:0000313" key="19">
    <source>
        <dbReference type="EMBL" id="KAG6448053.1"/>
    </source>
</evidence>
<dbReference type="SMART" id="SM00409">
    <property type="entry name" value="IG"/>
    <property type="match status" value="5"/>
</dbReference>
<evidence type="ECO:0000256" key="4">
    <source>
        <dbReference type="ARBA" id="ARBA00022692"/>
    </source>
</evidence>
<keyword evidence="8 15" id="KW-0472">Membrane</keyword>
<feature type="domain" description="Ig-like" evidence="17">
    <location>
        <begin position="227"/>
        <end position="313"/>
    </location>
</feature>
<feature type="signal peptide" evidence="16">
    <location>
        <begin position="1"/>
        <end position="24"/>
    </location>
</feature>
<evidence type="ECO:0000259" key="18">
    <source>
        <dbReference type="PROSITE" id="PS50853"/>
    </source>
</evidence>
<dbReference type="InterPro" id="IPR013098">
    <property type="entry name" value="Ig_I-set"/>
</dbReference>
<evidence type="ECO:0000256" key="11">
    <source>
        <dbReference type="ARBA" id="ARBA00023319"/>
    </source>
</evidence>
<evidence type="ECO:0000256" key="8">
    <source>
        <dbReference type="ARBA" id="ARBA00023136"/>
    </source>
</evidence>
<dbReference type="InterPro" id="IPR007110">
    <property type="entry name" value="Ig-like_dom"/>
</dbReference>
<feature type="compositionally biased region" description="Acidic residues" evidence="14">
    <location>
        <begin position="1150"/>
        <end position="1164"/>
    </location>
</feature>
<dbReference type="FunFam" id="2.60.40.10:FF:001167">
    <property type="entry name" value="Roundabout 2, isoform B"/>
    <property type="match status" value="1"/>
</dbReference>
<dbReference type="EMBL" id="JH668352">
    <property type="protein sequence ID" value="KAG6448052.1"/>
    <property type="molecule type" value="Genomic_DNA"/>
</dbReference>
<comment type="subcellular location">
    <subcellularLocation>
        <location evidence="1">Membrane</location>
        <topology evidence="1">Single-pass membrane protein</topology>
    </subcellularLocation>
    <subcellularLocation>
        <location evidence="2">Secreted</location>
    </subcellularLocation>
</comment>
<proteinExistence type="inferred from homology"/>
<feature type="domain" description="Fibronectin type-III" evidence="18">
    <location>
        <begin position="531"/>
        <end position="635"/>
    </location>
</feature>
<accession>A0A922CJL9</accession>
<dbReference type="OrthoDB" id="428111at2759"/>
<dbReference type="SUPFAM" id="SSF49265">
    <property type="entry name" value="Fibronectin type III"/>
    <property type="match status" value="2"/>
</dbReference>
<evidence type="ECO:0000256" key="7">
    <source>
        <dbReference type="ARBA" id="ARBA00022989"/>
    </source>
</evidence>
<evidence type="ECO:0000256" key="9">
    <source>
        <dbReference type="ARBA" id="ARBA00023157"/>
    </source>
</evidence>
<keyword evidence="9" id="KW-1015">Disulfide bond</keyword>
<evidence type="ECO:0000256" key="1">
    <source>
        <dbReference type="ARBA" id="ARBA00004167"/>
    </source>
</evidence>
<evidence type="ECO:0000256" key="16">
    <source>
        <dbReference type="SAM" id="SignalP"/>
    </source>
</evidence>
<dbReference type="GO" id="GO:0030424">
    <property type="term" value="C:axon"/>
    <property type="evidence" value="ECO:0007669"/>
    <property type="project" value="TreeGrafter"/>
</dbReference>
<evidence type="ECO:0000313" key="20">
    <source>
        <dbReference type="Proteomes" id="UP000791440"/>
    </source>
</evidence>
<dbReference type="GO" id="GO:0050808">
    <property type="term" value="P:synapse organization"/>
    <property type="evidence" value="ECO:0007669"/>
    <property type="project" value="TreeGrafter"/>
</dbReference>
<dbReference type="SUPFAM" id="SSF48726">
    <property type="entry name" value="Immunoglobulin"/>
    <property type="match status" value="5"/>
</dbReference>
<dbReference type="SMART" id="SM00408">
    <property type="entry name" value="IGc2"/>
    <property type="match status" value="5"/>
</dbReference>
<comment type="caution">
    <text evidence="19">The sequence shown here is derived from an EMBL/GenBank/DDBJ whole genome shotgun (WGS) entry which is preliminary data.</text>
</comment>
<dbReference type="GO" id="GO:0005576">
    <property type="term" value="C:extracellular region"/>
    <property type="evidence" value="ECO:0007669"/>
    <property type="project" value="UniProtKB-SubCell"/>
</dbReference>
<dbReference type="FunFam" id="2.60.40.10:FF:000032">
    <property type="entry name" value="palladin isoform X1"/>
    <property type="match status" value="2"/>
</dbReference>
<keyword evidence="10" id="KW-0325">Glycoprotein</keyword>
<keyword evidence="20" id="KW-1185">Reference proteome</keyword>
<organism evidence="19 20">
    <name type="scientific">Manduca sexta</name>
    <name type="common">Tobacco hawkmoth</name>
    <name type="synonym">Tobacco hornworm</name>
    <dbReference type="NCBI Taxonomy" id="7130"/>
    <lineage>
        <taxon>Eukaryota</taxon>
        <taxon>Metazoa</taxon>
        <taxon>Ecdysozoa</taxon>
        <taxon>Arthropoda</taxon>
        <taxon>Hexapoda</taxon>
        <taxon>Insecta</taxon>
        <taxon>Pterygota</taxon>
        <taxon>Neoptera</taxon>
        <taxon>Endopterygota</taxon>
        <taxon>Lepidoptera</taxon>
        <taxon>Glossata</taxon>
        <taxon>Ditrysia</taxon>
        <taxon>Bombycoidea</taxon>
        <taxon>Sphingidae</taxon>
        <taxon>Sphinginae</taxon>
        <taxon>Sphingini</taxon>
        <taxon>Manduca</taxon>
    </lineage>
</organism>
<dbReference type="Pfam" id="PF13927">
    <property type="entry name" value="Ig_3"/>
    <property type="match status" value="4"/>
</dbReference>
<keyword evidence="11" id="KW-0393">Immunoglobulin domain</keyword>
<feature type="compositionally biased region" description="Polar residues" evidence="14">
    <location>
        <begin position="1133"/>
        <end position="1144"/>
    </location>
</feature>
<keyword evidence="7 15" id="KW-1133">Transmembrane helix</keyword>
<comment type="similarity">
    <text evidence="12">Belongs to the hemolin family.</text>
</comment>
<dbReference type="InterPro" id="IPR050958">
    <property type="entry name" value="Cell_Adh-Cytoskel_Orgn"/>
</dbReference>
<keyword evidence="5 16" id="KW-0732">Signal</keyword>
<dbReference type="Gene3D" id="2.60.40.10">
    <property type="entry name" value="Immunoglobulins"/>
    <property type="match status" value="8"/>
</dbReference>
<evidence type="ECO:0000256" key="15">
    <source>
        <dbReference type="SAM" id="Phobius"/>
    </source>
</evidence>
<evidence type="ECO:0000256" key="3">
    <source>
        <dbReference type="ARBA" id="ARBA00022525"/>
    </source>
</evidence>
<evidence type="ECO:0000256" key="2">
    <source>
        <dbReference type="ARBA" id="ARBA00004613"/>
    </source>
</evidence>
<dbReference type="Proteomes" id="UP000791440">
    <property type="component" value="Unassembled WGS sequence"/>
</dbReference>
<dbReference type="FunFam" id="2.60.40.10:FF:000189">
    <property type="entry name" value="Neogenin isoform 3"/>
    <property type="match status" value="2"/>
</dbReference>
<evidence type="ECO:0000259" key="17">
    <source>
        <dbReference type="PROSITE" id="PS50835"/>
    </source>
</evidence>
<dbReference type="InterPro" id="IPR036116">
    <property type="entry name" value="FN3_sf"/>
</dbReference>
<feature type="region of interest" description="Disordered" evidence="14">
    <location>
        <begin position="1133"/>
        <end position="1233"/>
    </location>
</feature>
<dbReference type="SMART" id="SM00060">
    <property type="entry name" value="FN3"/>
    <property type="match status" value="3"/>
</dbReference>
<dbReference type="GO" id="GO:0007156">
    <property type="term" value="P:homophilic cell adhesion via plasma membrane adhesion molecules"/>
    <property type="evidence" value="ECO:0007669"/>
    <property type="project" value="TreeGrafter"/>
</dbReference>
<dbReference type="PANTHER" id="PTHR45080:SF8">
    <property type="entry name" value="IG-LIKE DOMAIN-CONTAINING PROTEIN"/>
    <property type="match status" value="1"/>
</dbReference>
<feature type="transmembrane region" description="Helical" evidence="15">
    <location>
        <begin position="885"/>
        <end position="907"/>
    </location>
</feature>
<feature type="domain" description="Fibronectin type-III" evidence="18">
    <location>
        <begin position="660"/>
        <end position="754"/>
    </location>
</feature>
<dbReference type="InterPro" id="IPR003599">
    <property type="entry name" value="Ig_sub"/>
</dbReference>
<sequence length="1233" mass="135636">MMDALAVVTSLIGLIFLYPGPVESGMSDDYVGSGEAPYIVEQPLDVTVARHQPATLNCRAGGSPTPTIRWYKGGVLVVSDTHRSILPAGGLFFLRATHGRAHSDAGVYWCEATNPYGTARSRNATLHVAVLREDFRLEPVSTQSAQGDTVILECSPPRGSPEPNVYWKKNAQILHFDGDSRMHLVDGGNLVIQDARQTDAGRYQCIARNAAGTRESAVATLKIHIKPYLIMGPEDVVAQTGGSVTFQCRVGGDPLPDVMWRRTAGGGNMPLGRVKVLDDRSLRLDNVILGDEGEYSCEAENSVGAVSASGYLTVYDPPSITLRPVSVNVESGNLATLTCTASGRPEPTMFWSIEGNRSIIFPGTSRGKYYASVVLDGVTVLTINDTNKNDSGNTIVCSAVNYAGSSFVRGKLTVTSDDDRPPPIITNGPSNQTLPIKSMAVFPCTAVGTPEPIIAWYFEGEALIQNQRRNVTNDGTLILKDLDKNDSGTYTCVASSRHGKYVWSGVLLVDSPINPNIHFFRAADTSALPGPPTKPLIYNITETSVTITWNQNNKIGSSSVIGYQVEVFSRETLSGNNTPRNSRGWVVLAKRIPQTYFVVKSLIPGIAYMFIVRTENSHGLSGPSLVSDAVVVGDDTNSLWESGVFSNNTEFRNNILTDNIIELIEATPIDSKTIKLMWEIVNFYYLEGLFIYFRPLDNTTTEYDMKTILHSNDVSGYEITSLKKYTKYEFFLIPFYKKFEGKPSNSRIAQTLDDVPDGPPMNIEMFILNTTTVHLKWSPPETHLQNGIITGYNVVVNWLDIPANKSMIAINTTVHQATSLIMTNLTSGISYSVQIAAETIVGLGPFSQKVYLNIDSRSVGLDPLSRYPINGEVSIVAGDFVMETWFYFLIGAIVLFKVIVIGGIIYVRKHNIFAKKSALPNIYDSNGTSLVTQMNIKAAVSLSHPLSSCYNKNTVTKTESLLWMENQPGVCMSGTQTQSKEKTNSEYDKVAQQLPEYAEVTSARANAVDWNTSKTASSPAAYASVTLVANTRQCVSSLGWFPPSGKNVDSFDNRYAPDEEMYPASNGGYYNRNVYSEKYFQGHPNVLKFYDLPSLDKTQKAQLRYNQSLEERKVDKNVKADATQSLIGRTYGISSRKNSESETTYRAFGEDESDDENYTEDGGYDELQAMQPQRHRPQHQYERPNFDNDGTRTLARLTSFRHGQGVITTASKPSHAPAQPPPAPHPRVDSVTR</sequence>
<dbReference type="Pfam" id="PF07679">
    <property type="entry name" value="I-set"/>
    <property type="match status" value="1"/>
</dbReference>
<keyword evidence="4 15" id="KW-0812">Transmembrane</keyword>
<evidence type="ECO:0000256" key="6">
    <source>
        <dbReference type="ARBA" id="ARBA00022737"/>
    </source>
</evidence>
<dbReference type="PROSITE" id="PS50835">
    <property type="entry name" value="IG_LIKE"/>
    <property type="match status" value="5"/>
</dbReference>
<dbReference type="FunFam" id="2.60.40.10:FF:000008">
    <property type="entry name" value="roundabout homolog 2 isoform X2"/>
    <property type="match status" value="1"/>
</dbReference>